<reference evidence="1 2" key="1">
    <citation type="submission" date="2008-06" db="EMBL/GenBank/DDBJ databases">
        <title>Complete sequence of Pelodictyon phaeoclathratiforme BU-1.</title>
        <authorList>
            <consortium name="US DOE Joint Genome Institute"/>
            <person name="Lucas S."/>
            <person name="Copeland A."/>
            <person name="Lapidus A."/>
            <person name="Glavina del Rio T."/>
            <person name="Dalin E."/>
            <person name="Tice H."/>
            <person name="Bruce D."/>
            <person name="Goodwin L."/>
            <person name="Pitluck S."/>
            <person name="Schmutz J."/>
            <person name="Larimer F."/>
            <person name="Land M."/>
            <person name="Hauser L."/>
            <person name="Kyrpides N."/>
            <person name="Mikhailova N."/>
            <person name="Liu Z."/>
            <person name="Li T."/>
            <person name="Zhao F."/>
            <person name="Overmann J."/>
            <person name="Bryant D.A."/>
            <person name="Richardson P."/>
        </authorList>
    </citation>
    <scope>NUCLEOTIDE SEQUENCE [LARGE SCALE GENOMIC DNA]</scope>
    <source>
        <strain evidence="2">DSM 5477 / BU-1</strain>
    </source>
</reference>
<dbReference type="AlphaFoldDB" id="B4SBT9"/>
<dbReference type="InterPro" id="IPR013406">
    <property type="entry name" value="CHP02574_addiction_mod"/>
</dbReference>
<organism evidence="1 2">
    <name type="scientific">Pelodictyon phaeoclathratiforme (strain DSM 5477 / BU-1)</name>
    <dbReference type="NCBI Taxonomy" id="324925"/>
    <lineage>
        <taxon>Bacteria</taxon>
        <taxon>Pseudomonadati</taxon>
        <taxon>Chlorobiota</taxon>
        <taxon>Chlorobiia</taxon>
        <taxon>Chlorobiales</taxon>
        <taxon>Chlorobiaceae</taxon>
        <taxon>Chlorobium/Pelodictyon group</taxon>
        <taxon>Pelodictyon</taxon>
    </lineage>
</organism>
<dbReference type="OrthoDB" id="5472101at2"/>
<sequence>MPMTIKKIESEALNLDIHSRGSLVGKLLLSLDEPTVSEVEQLWLDEAERRLDDYRAGKVHGISGNEVFKRAISELS</sequence>
<dbReference type="HOGENOM" id="CLU_177580_2_2_10"/>
<gene>
    <name evidence="1" type="ordered locus">Ppha_0280</name>
</gene>
<dbReference type="Proteomes" id="UP000002724">
    <property type="component" value="Chromosome"/>
</dbReference>
<evidence type="ECO:0000313" key="2">
    <source>
        <dbReference type="Proteomes" id="UP000002724"/>
    </source>
</evidence>
<accession>B4SBT9</accession>
<dbReference type="EMBL" id="CP001110">
    <property type="protein sequence ID" value="ACF42614.1"/>
    <property type="molecule type" value="Genomic_DNA"/>
</dbReference>
<protein>
    <submittedName>
        <fullName evidence="1">Addiction module component, TIGR02574 family</fullName>
    </submittedName>
</protein>
<dbReference type="KEGG" id="pph:Ppha_0280"/>
<dbReference type="STRING" id="324925.Ppha_0280"/>
<dbReference type="Pfam" id="PF09720">
    <property type="entry name" value="Unstab_antitox"/>
    <property type="match status" value="1"/>
</dbReference>
<evidence type="ECO:0000313" key="1">
    <source>
        <dbReference type="EMBL" id="ACF42614.1"/>
    </source>
</evidence>
<keyword evidence="2" id="KW-1185">Reference proteome</keyword>
<dbReference type="NCBIfam" id="TIGR02574">
    <property type="entry name" value="stabl_TIGR02574"/>
    <property type="match status" value="1"/>
</dbReference>
<name>B4SBT9_PELPB</name>
<proteinExistence type="predicted"/>